<dbReference type="EMBL" id="JJMM01000023">
    <property type="protein sequence ID" value="KDR94257.1"/>
    <property type="molecule type" value="Genomic_DNA"/>
</dbReference>
<keyword evidence="1" id="KW-1133">Transmembrane helix</keyword>
<protein>
    <submittedName>
        <fullName evidence="2">Uncharacterized protein</fullName>
    </submittedName>
</protein>
<dbReference type="AlphaFoldDB" id="A0A069RJ30"/>
<comment type="caution">
    <text evidence="2">The sequence shown here is derived from an EMBL/GenBank/DDBJ whole genome shotgun (WGS) entry which is preliminary data.</text>
</comment>
<evidence type="ECO:0000313" key="3">
    <source>
        <dbReference type="Proteomes" id="UP000027946"/>
    </source>
</evidence>
<organism evidence="2 3">
    <name type="scientific">Peptoclostridium litorale DSM 5388</name>
    <dbReference type="NCBI Taxonomy" id="1121324"/>
    <lineage>
        <taxon>Bacteria</taxon>
        <taxon>Bacillati</taxon>
        <taxon>Bacillota</taxon>
        <taxon>Clostridia</taxon>
        <taxon>Peptostreptococcales</taxon>
        <taxon>Peptoclostridiaceae</taxon>
        <taxon>Peptoclostridium</taxon>
    </lineage>
</organism>
<keyword evidence="1" id="KW-0472">Membrane</keyword>
<accession>A0A069RJ30</accession>
<name>A0A069RJ30_PEPLI</name>
<keyword evidence="1" id="KW-0812">Transmembrane</keyword>
<feature type="transmembrane region" description="Helical" evidence="1">
    <location>
        <begin position="6"/>
        <end position="25"/>
    </location>
</feature>
<sequence length="34" mass="3824">MKEEILMSSIVGLMFIVLGILSQNLRFRDGGKNI</sequence>
<evidence type="ECO:0000313" key="2">
    <source>
        <dbReference type="EMBL" id="KDR94257.1"/>
    </source>
</evidence>
<keyword evidence="3" id="KW-1185">Reference proteome</keyword>
<evidence type="ECO:0000256" key="1">
    <source>
        <dbReference type="SAM" id="Phobius"/>
    </source>
</evidence>
<reference evidence="2 3" key="1">
    <citation type="submission" date="2014-03" db="EMBL/GenBank/DDBJ databases">
        <title>Genome sequence of Clostridium litorale W6, DSM 5388.</title>
        <authorList>
            <person name="Poehlein A."/>
            <person name="Jagirdar A."/>
            <person name="Khonsari B."/>
            <person name="Chibani C.M."/>
            <person name="Gutierrez Gutierrez D.A."/>
            <person name="Davydova E."/>
            <person name="Alghaithi H.S."/>
            <person name="Nair K.P."/>
            <person name="Dhamotharan K."/>
            <person name="Chandran L."/>
            <person name="G W."/>
            <person name="Daniel R."/>
        </authorList>
    </citation>
    <scope>NUCLEOTIDE SEQUENCE [LARGE SCALE GENOMIC DNA]</scope>
    <source>
        <strain evidence="2 3">W6</strain>
    </source>
</reference>
<proteinExistence type="predicted"/>
<dbReference type="Proteomes" id="UP000027946">
    <property type="component" value="Unassembled WGS sequence"/>
</dbReference>
<gene>
    <name evidence="2" type="ORF">CLIT_24c00200</name>
</gene>